<dbReference type="HOGENOM" id="CLU_2073547_0_0_1"/>
<evidence type="ECO:0000256" key="1">
    <source>
        <dbReference type="SAM" id="MobiDB-lite"/>
    </source>
</evidence>
<reference evidence="4" key="2">
    <citation type="submission" date="2015-01" db="EMBL/GenBank/DDBJ databases">
        <title>Evolutionary Origins and Diversification of the Mycorrhizal Mutualists.</title>
        <authorList>
            <consortium name="DOE Joint Genome Institute"/>
            <consortium name="Mycorrhizal Genomics Consortium"/>
            <person name="Kohler A."/>
            <person name="Kuo A."/>
            <person name="Nagy L.G."/>
            <person name="Floudas D."/>
            <person name="Copeland A."/>
            <person name="Barry K.W."/>
            <person name="Cichocki N."/>
            <person name="Veneault-Fourrey C."/>
            <person name="LaButti K."/>
            <person name="Lindquist E.A."/>
            <person name="Lipzen A."/>
            <person name="Lundell T."/>
            <person name="Morin E."/>
            <person name="Murat C."/>
            <person name="Riley R."/>
            <person name="Ohm R."/>
            <person name="Sun H."/>
            <person name="Tunlid A."/>
            <person name="Henrissat B."/>
            <person name="Grigoriev I.V."/>
            <person name="Hibbett D.S."/>
            <person name="Martin F."/>
        </authorList>
    </citation>
    <scope>NUCLEOTIDE SEQUENCE [LARGE SCALE GENOMIC DNA]</scope>
    <source>
        <strain evidence="4">LaAM-08-1</strain>
    </source>
</reference>
<evidence type="ECO:0000313" key="4">
    <source>
        <dbReference type="Proteomes" id="UP000054477"/>
    </source>
</evidence>
<accession>A0A0C9XRW3</accession>
<name>A0A0C9XRW3_9AGAR</name>
<dbReference type="EMBL" id="KN838569">
    <property type="protein sequence ID" value="KIK04424.1"/>
    <property type="molecule type" value="Genomic_DNA"/>
</dbReference>
<evidence type="ECO:0000313" key="3">
    <source>
        <dbReference type="EMBL" id="KIK04424.1"/>
    </source>
</evidence>
<proteinExistence type="predicted"/>
<dbReference type="AlphaFoldDB" id="A0A0C9XRW3"/>
<evidence type="ECO:0000259" key="2">
    <source>
        <dbReference type="Pfam" id="PF08969"/>
    </source>
</evidence>
<protein>
    <recommendedName>
        <fullName evidence="2">USP8 dimerisation domain-containing protein</fullName>
    </recommendedName>
</protein>
<dbReference type="OrthoDB" id="2965483at2759"/>
<reference evidence="3 4" key="1">
    <citation type="submission" date="2014-04" db="EMBL/GenBank/DDBJ databases">
        <authorList>
            <consortium name="DOE Joint Genome Institute"/>
            <person name="Kuo A."/>
            <person name="Kohler A."/>
            <person name="Nagy L.G."/>
            <person name="Floudas D."/>
            <person name="Copeland A."/>
            <person name="Barry K.W."/>
            <person name="Cichocki N."/>
            <person name="Veneault-Fourrey C."/>
            <person name="LaButti K."/>
            <person name="Lindquist E.A."/>
            <person name="Lipzen A."/>
            <person name="Lundell T."/>
            <person name="Morin E."/>
            <person name="Murat C."/>
            <person name="Sun H."/>
            <person name="Tunlid A."/>
            <person name="Henrissat B."/>
            <person name="Grigoriev I.V."/>
            <person name="Hibbett D.S."/>
            <person name="Martin F."/>
            <person name="Nordberg H.P."/>
            <person name="Cantor M.N."/>
            <person name="Hua S.X."/>
        </authorList>
    </citation>
    <scope>NUCLEOTIDE SEQUENCE [LARGE SCALE GENOMIC DNA]</scope>
    <source>
        <strain evidence="3 4">LaAM-08-1</strain>
    </source>
</reference>
<gene>
    <name evidence="3" type="ORF">K443DRAFT_93027</name>
</gene>
<dbReference type="Gene3D" id="1.20.58.80">
    <property type="entry name" value="Phosphotransferase system, lactose/cellobiose-type IIA subunit"/>
    <property type="match status" value="1"/>
</dbReference>
<dbReference type="InterPro" id="IPR015063">
    <property type="entry name" value="USP8_dimer"/>
</dbReference>
<dbReference type="STRING" id="1095629.A0A0C9XRW3"/>
<dbReference type="Pfam" id="PF08969">
    <property type="entry name" value="USP8_dimer"/>
    <property type="match status" value="1"/>
</dbReference>
<dbReference type="Proteomes" id="UP000054477">
    <property type="component" value="Unassembled WGS sequence"/>
</dbReference>
<sequence>MGRGRQNHKNGPAKRPASIAEFADRARDDGWDEAKEFKHHLRTAEKYRKEGKECAKRGDLEGAFVELARAATLVLERLPSHRDYNTLLNANQRHNLALVSLSPCSQQYGPNKQCENEV</sequence>
<keyword evidence="4" id="KW-1185">Reference proteome</keyword>
<feature type="compositionally biased region" description="Basic residues" evidence="1">
    <location>
        <begin position="1"/>
        <end position="12"/>
    </location>
</feature>
<organism evidence="3 4">
    <name type="scientific">Laccaria amethystina LaAM-08-1</name>
    <dbReference type="NCBI Taxonomy" id="1095629"/>
    <lineage>
        <taxon>Eukaryota</taxon>
        <taxon>Fungi</taxon>
        <taxon>Dikarya</taxon>
        <taxon>Basidiomycota</taxon>
        <taxon>Agaricomycotina</taxon>
        <taxon>Agaricomycetes</taxon>
        <taxon>Agaricomycetidae</taxon>
        <taxon>Agaricales</taxon>
        <taxon>Agaricineae</taxon>
        <taxon>Hydnangiaceae</taxon>
        <taxon>Laccaria</taxon>
    </lineage>
</organism>
<feature type="domain" description="USP8 dimerisation" evidence="2">
    <location>
        <begin position="32"/>
        <end position="86"/>
    </location>
</feature>
<feature type="region of interest" description="Disordered" evidence="1">
    <location>
        <begin position="1"/>
        <end position="20"/>
    </location>
</feature>